<evidence type="ECO:0000313" key="2">
    <source>
        <dbReference type="Proteomes" id="UP000322997"/>
    </source>
</evidence>
<dbReference type="Proteomes" id="UP000322997">
    <property type="component" value="Unassembled WGS sequence"/>
</dbReference>
<evidence type="ECO:0000313" key="1">
    <source>
        <dbReference type="EMBL" id="TYS56436.1"/>
    </source>
</evidence>
<name>A0A5D4S3V0_9BACI</name>
<dbReference type="RefSeq" id="WP_148984469.1">
    <property type="nucleotide sequence ID" value="NZ_JBNILK010000001.1"/>
</dbReference>
<organism evidence="1 2">
    <name type="scientific">Rossellomorea marisflavi</name>
    <dbReference type="NCBI Taxonomy" id="189381"/>
    <lineage>
        <taxon>Bacteria</taxon>
        <taxon>Bacillati</taxon>
        <taxon>Bacillota</taxon>
        <taxon>Bacilli</taxon>
        <taxon>Bacillales</taxon>
        <taxon>Bacillaceae</taxon>
        <taxon>Rossellomorea</taxon>
    </lineage>
</organism>
<comment type="caution">
    <text evidence="1">The sequence shown here is derived from an EMBL/GenBank/DDBJ whole genome shotgun (WGS) entry which is preliminary data.</text>
</comment>
<sequence length="206" mass="23753">MTKQELVKEILAIKKVDSKPNLLKKKQDELKDILSKLENEVEEKEEVQPELKPKPQKKKVELDDVVACRNLTSGRLVYISKKTGFESVWSEYGDVEYLPVSELLTMKSSQPKFLKDPWMFIDDEEVADYLGLTKLYETIIPVDDVEDFFEMSANEARQILPKLPKGTKTLLSERARQGIQNGSLNNLQLIKLLEQELQIDLINLMD</sequence>
<dbReference type="AlphaFoldDB" id="A0A5D4S3V0"/>
<dbReference type="EMBL" id="VTEQ01000001">
    <property type="protein sequence ID" value="TYS56436.1"/>
    <property type="molecule type" value="Genomic_DNA"/>
</dbReference>
<proteinExistence type="predicted"/>
<reference evidence="1 2" key="1">
    <citation type="submission" date="2019-08" db="EMBL/GenBank/DDBJ databases">
        <title>Bacillus genomes from the desert of Cuatro Cienegas, Coahuila.</title>
        <authorList>
            <person name="Olmedo-Alvarez G."/>
        </authorList>
    </citation>
    <scope>NUCLEOTIDE SEQUENCE [LARGE SCALE GENOMIC DNA]</scope>
    <source>
        <strain evidence="1 2">CH108_3D</strain>
    </source>
</reference>
<accession>A0A5D4S3V0</accession>
<protein>
    <submittedName>
        <fullName evidence="1">Uncharacterized protein</fullName>
    </submittedName>
</protein>
<gene>
    <name evidence="1" type="ORF">FZC83_02355</name>
</gene>